<evidence type="ECO:0000256" key="2">
    <source>
        <dbReference type="ARBA" id="ARBA00022771"/>
    </source>
</evidence>
<evidence type="ECO:0000256" key="3">
    <source>
        <dbReference type="ARBA" id="ARBA00022833"/>
    </source>
</evidence>
<dbReference type="FunCoup" id="A0A0G4GW16">
    <property type="interactions" value="3"/>
</dbReference>
<feature type="domain" description="HIT-type" evidence="5">
    <location>
        <begin position="86"/>
        <end position="114"/>
    </location>
</feature>
<evidence type="ECO:0000313" key="7">
    <source>
        <dbReference type="Proteomes" id="UP000041254"/>
    </source>
</evidence>
<dbReference type="InterPro" id="IPR039723">
    <property type="entry name" value="Vps71/ZNHIT1"/>
</dbReference>
<accession>A0A0G4GW16</accession>
<dbReference type="PANTHER" id="PTHR13093">
    <property type="entry name" value="ZINC FINGER HIT DOMAIN CONTAINING PROTEIN 1"/>
    <property type="match status" value="1"/>
</dbReference>
<dbReference type="OrthoDB" id="74807at2759"/>
<reference evidence="6 7" key="1">
    <citation type="submission" date="2014-11" db="EMBL/GenBank/DDBJ databases">
        <authorList>
            <person name="Zhu J."/>
            <person name="Qi W."/>
            <person name="Song R."/>
        </authorList>
    </citation>
    <scope>NUCLEOTIDE SEQUENCE [LARGE SCALE GENOMIC DNA]</scope>
</reference>
<evidence type="ECO:0000313" key="6">
    <source>
        <dbReference type="EMBL" id="CEM35077.1"/>
    </source>
</evidence>
<evidence type="ECO:0000259" key="5">
    <source>
        <dbReference type="Pfam" id="PF04438"/>
    </source>
</evidence>
<dbReference type="VEuPathDB" id="CryptoDB:Vbra_18842"/>
<dbReference type="AlphaFoldDB" id="A0A0G4GW16"/>
<protein>
    <recommendedName>
        <fullName evidence="5">HIT-type domain-containing protein</fullName>
    </recommendedName>
</protein>
<keyword evidence="3" id="KW-0862">Zinc</keyword>
<dbReference type="Proteomes" id="UP000041254">
    <property type="component" value="Unassembled WGS sequence"/>
</dbReference>
<keyword evidence="1" id="KW-0479">Metal-binding</keyword>
<evidence type="ECO:0000256" key="4">
    <source>
        <dbReference type="SAM" id="MobiDB-lite"/>
    </source>
</evidence>
<feature type="region of interest" description="Disordered" evidence="4">
    <location>
        <begin position="1"/>
        <end position="54"/>
    </location>
</feature>
<dbReference type="EMBL" id="CDMY01000840">
    <property type="protein sequence ID" value="CEM35077.1"/>
    <property type="molecule type" value="Genomic_DNA"/>
</dbReference>
<dbReference type="GO" id="GO:0008270">
    <property type="term" value="F:zinc ion binding"/>
    <property type="evidence" value="ECO:0007669"/>
    <property type="project" value="UniProtKB-KW"/>
</dbReference>
<dbReference type="CDD" id="cd21437">
    <property type="entry name" value="zf-HIT_ZNHIT1_like"/>
    <property type="match status" value="1"/>
</dbReference>
<evidence type="ECO:0000256" key="1">
    <source>
        <dbReference type="ARBA" id="ARBA00022723"/>
    </source>
</evidence>
<name>A0A0G4GW16_VITBC</name>
<keyword evidence="7" id="KW-1185">Reference proteome</keyword>
<dbReference type="GO" id="GO:0006338">
    <property type="term" value="P:chromatin remodeling"/>
    <property type="evidence" value="ECO:0007669"/>
    <property type="project" value="InterPro"/>
</dbReference>
<dbReference type="GO" id="GO:0005634">
    <property type="term" value="C:nucleus"/>
    <property type="evidence" value="ECO:0007669"/>
    <property type="project" value="UniProtKB-ARBA"/>
</dbReference>
<proteinExistence type="predicted"/>
<sequence length="132" mass="15144">MPKNRFDDDSEDEYEDEAPKKRRKGGGRGAGERKGSGTGGAKGPVVRRKGDDDKRTLADIFTEEQEDKDRAQLFVDLSVEPSLLPPRRFCTVCYFFAKYRCINCRQAFVCSMRCAEEHNEKTCVSRKMLPRR</sequence>
<dbReference type="PhylomeDB" id="A0A0G4GW16"/>
<dbReference type="InterPro" id="IPR007529">
    <property type="entry name" value="Znf_HIT"/>
</dbReference>
<keyword evidence="2" id="KW-0863">Zinc-finger</keyword>
<dbReference type="Pfam" id="PF04438">
    <property type="entry name" value="zf-HIT"/>
    <property type="match status" value="1"/>
</dbReference>
<dbReference type="InParanoid" id="A0A0G4GW16"/>
<organism evidence="6 7">
    <name type="scientific">Vitrella brassicaformis (strain CCMP3155)</name>
    <dbReference type="NCBI Taxonomy" id="1169540"/>
    <lineage>
        <taxon>Eukaryota</taxon>
        <taxon>Sar</taxon>
        <taxon>Alveolata</taxon>
        <taxon>Colpodellida</taxon>
        <taxon>Vitrellaceae</taxon>
        <taxon>Vitrella</taxon>
    </lineage>
</organism>
<gene>
    <name evidence="6" type="ORF">Vbra_18842</name>
</gene>